<keyword evidence="1" id="KW-0812">Transmembrane</keyword>
<dbReference type="AlphaFoldDB" id="A0A2U2C9D4"/>
<proteinExistence type="predicted"/>
<accession>A0A2U2C9D4</accession>
<dbReference type="Proteomes" id="UP000244940">
    <property type="component" value="Unassembled WGS sequence"/>
</dbReference>
<organism evidence="2 3">
    <name type="scientific">Pararhodobacter marinus</name>
    <dbReference type="NCBI Taxonomy" id="2184063"/>
    <lineage>
        <taxon>Bacteria</taxon>
        <taxon>Pseudomonadati</taxon>
        <taxon>Pseudomonadota</taxon>
        <taxon>Alphaproteobacteria</taxon>
        <taxon>Rhodobacterales</taxon>
        <taxon>Paracoccaceae</taxon>
        <taxon>Pararhodobacter</taxon>
    </lineage>
</organism>
<gene>
    <name evidence="2" type="ORF">C4N9_10755</name>
</gene>
<protein>
    <recommendedName>
        <fullName evidence="4">DUF304 domain-containing protein</fullName>
    </recommendedName>
</protein>
<feature type="transmembrane region" description="Helical" evidence="1">
    <location>
        <begin position="32"/>
        <end position="50"/>
    </location>
</feature>
<dbReference type="RefSeq" id="WP_109533332.1">
    <property type="nucleotide sequence ID" value="NZ_QEYD01000006.1"/>
</dbReference>
<feature type="transmembrane region" description="Helical" evidence="1">
    <location>
        <begin position="56"/>
        <end position="74"/>
    </location>
</feature>
<sequence length="151" mass="16323">MTQTPGDAPILEDGEKILAEFRPDRGKYWRDHGVMAVILMALAGIVLWAIDSPYPAIGSLGAILAVGVRAAYLAGETLSLRWVLTDRRLILPGGQRAVMLGDIATVRPLLGDVQIITTGGDKHLLKHLANGADVVRRIAQARDKRAKRRAA</sequence>
<dbReference type="GeneID" id="94365370"/>
<keyword evidence="3" id="KW-1185">Reference proteome</keyword>
<keyword evidence="1" id="KW-0472">Membrane</keyword>
<name>A0A2U2C9D4_9RHOB</name>
<dbReference type="EMBL" id="QEYD01000006">
    <property type="protein sequence ID" value="PWE28469.1"/>
    <property type="molecule type" value="Genomic_DNA"/>
</dbReference>
<keyword evidence="1" id="KW-1133">Transmembrane helix</keyword>
<evidence type="ECO:0000256" key="1">
    <source>
        <dbReference type="SAM" id="Phobius"/>
    </source>
</evidence>
<reference evidence="2 3" key="1">
    <citation type="submission" date="2018-05" db="EMBL/GenBank/DDBJ databases">
        <title>Pararhodobacter marina sp. nov., isolated from deep-sea water of the Indian Ocean.</title>
        <authorList>
            <person name="Lai Q.Sr."/>
            <person name="Liu X."/>
            <person name="Shao Z."/>
        </authorList>
    </citation>
    <scope>NUCLEOTIDE SEQUENCE [LARGE SCALE GENOMIC DNA]</scope>
    <source>
        <strain evidence="2 3">CIC4N-9</strain>
    </source>
</reference>
<evidence type="ECO:0008006" key="4">
    <source>
        <dbReference type="Google" id="ProtNLM"/>
    </source>
</evidence>
<comment type="caution">
    <text evidence="2">The sequence shown here is derived from an EMBL/GenBank/DDBJ whole genome shotgun (WGS) entry which is preliminary data.</text>
</comment>
<dbReference type="OrthoDB" id="7861868at2"/>
<evidence type="ECO:0000313" key="2">
    <source>
        <dbReference type="EMBL" id="PWE28469.1"/>
    </source>
</evidence>
<evidence type="ECO:0000313" key="3">
    <source>
        <dbReference type="Proteomes" id="UP000244940"/>
    </source>
</evidence>